<dbReference type="PANTHER" id="PTHR10695">
    <property type="entry name" value="DEPHOSPHO-COA KINASE-RELATED"/>
    <property type="match status" value="1"/>
</dbReference>
<dbReference type="CDD" id="cd02022">
    <property type="entry name" value="DPCK"/>
    <property type="match status" value="1"/>
</dbReference>
<comment type="similarity">
    <text evidence="1 5">Belongs to the CoaE family.</text>
</comment>
<reference evidence="7 8" key="1">
    <citation type="submission" date="2020-02" db="EMBL/GenBank/DDBJ databases">
        <title>Complete genome sequence of Flavobacteriaceae bacterium.</title>
        <authorList>
            <person name="Kim S.-J."/>
            <person name="Kim Y.-S."/>
            <person name="Kim K.-H."/>
        </authorList>
    </citation>
    <scope>NUCLEOTIDE SEQUENCE [LARGE SCALE GENOMIC DNA]</scope>
    <source>
        <strain evidence="7 8">RR4-40</strain>
    </source>
</reference>
<name>A0A6G6GQH9_9FLAO</name>
<dbReference type="HAMAP" id="MF_00376">
    <property type="entry name" value="Dephospho_CoA_kinase"/>
    <property type="match status" value="1"/>
</dbReference>
<accession>A0A6G6GQH9</accession>
<evidence type="ECO:0000256" key="4">
    <source>
        <dbReference type="ARBA" id="ARBA00022993"/>
    </source>
</evidence>
<evidence type="ECO:0000256" key="1">
    <source>
        <dbReference type="ARBA" id="ARBA00009018"/>
    </source>
</evidence>
<dbReference type="Proteomes" id="UP000505306">
    <property type="component" value="Chromosome"/>
</dbReference>
<dbReference type="Gene3D" id="3.40.50.300">
    <property type="entry name" value="P-loop containing nucleotide triphosphate hydrolases"/>
    <property type="match status" value="1"/>
</dbReference>
<dbReference type="NCBIfam" id="TIGR00152">
    <property type="entry name" value="dephospho-CoA kinase"/>
    <property type="match status" value="1"/>
</dbReference>
<evidence type="ECO:0000256" key="5">
    <source>
        <dbReference type="HAMAP-Rule" id="MF_00376"/>
    </source>
</evidence>
<evidence type="ECO:0000256" key="3">
    <source>
        <dbReference type="ARBA" id="ARBA00022840"/>
    </source>
</evidence>
<dbReference type="PANTHER" id="PTHR10695:SF46">
    <property type="entry name" value="BIFUNCTIONAL COENZYME A SYNTHASE-RELATED"/>
    <property type="match status" value="1"/>
</dbReference>
<keyword evidence="2 5" id="KW-0547">Nucleotide-binding</keyword>
<evidence type="ECO:0000313" key="7">
    <source>
        <dbReference type="EMBL" id="QIE60724.1"/>
    </source>
</evidence>
<comment type="function">
    <text evidence="5">Catalyzes the phosphorylation of the 3'-hydroxyl group of dephosphocoenzyme A to form coenzyme A.</text>
</comment>
<evidence type="ECO:0000256" key="6">
    <source>
        <dbReference type="NCBIfam" id="TIGR00152"/>
    </source>
</evidence>
<dbReference type="GO" id="GO:0015937">
    <property type="term" value="P:coenzyme A biosynthetic process"/>
    <property type="evidence" value="ECO:0007669"/>
    <property type="project" value="UniProtKB-UniRule"/>
</dbReference>
<dbReference type="GO" id="GO:0005524">
    <property type="term" value="F:ATP binding"/>
    <property type="evidence" value="ECO:0007669"/>
    <property type="project" value="UniProtKB-UniRule"/>
</dbReference>
<dbReference type="InterPro" id="IPR001977">
    <property type="entry name" value="Depp_CoAkinase"/>
</dbReference>
<keyword evidence="8" id="KW-1185">Reference proteome</keyword>
<dbReference type="EMBL" id="CP049057">
    <property type="protein sequence ID" value="QIE60724.1"/>
    <property type="molecule type" value="Genomic_DNA"/>
</dbReference>
<proteinExistence type="inferred from homology"/>
<dbReference type="SUPFAM" id="SSF52540">
    <property type="entry name" value="P-loop containing nucleoside triphosphate hydrolases"/>
    <property type="match status" value="1"/>
</dbReference>
<comment type="pathway">
    <text evidence="5">Cofactor biosynthesis; coenzyme A biosynthesis; CoA from (R)-pantothenate: step 5/5.</text>
</comment>
<comment type="catalytic activity">
    <reaction evidence="5">
        <text>3'-dephospho-CoA + ATP = ADP + CoA + H(+)</text>
        <dbReference type="Rhea" id="RHEA:18245"/>
        <dbReference type="ChEBI" id="CHEBI:15378"/>
        <dbReference type="ChEBI" id="CHEBI:30616"/>
        <dbReference type="ChEBI" id="CHEBI:57287"/>
        <dbReference type="ChEBI" id="CHEBI:57328"/>
        <dbReference type="ChEBI" id="CHEBI:456216"/>
        <dbReference type="EC" id="2.7.1.24"/>
    </reaction>
</comment>
<keyword evidence="5 7" id="KW-0418">Kinase</keyword>
<keyword evidence="5 7" id="KW-0808">Transferase</keyword>
<dbReference type="AlphaFoldDB" id="A0A6G6GQH9"/>
<dbReference type="GO" id="GO:0005737">
    <property type="term" value="C:cytoplasm"/>
    <property type="evidence" value="ECO:0007669"/>
    <property type="project" value="UniProtKB-SubCell"/>
</dbReference>
<gene>
    <name evidence="5" type="primary">coaE</name>
    <name evidence="7" type="ORF">G5B37_14500</name>
</gene>
<dbReference type="RefSeq" id="WP_164680735.1">
    <property type="nucleotide sequence ID" value="NZ_CP049057.1"/>
</dbReference>
<dbReference type="InterPro" id="IPR027417">
    <property type="entry name" value="P-loop_NTPase"/>
</dbReference>
<feature type="binding site" evidence="5">
    <location>
        <begin position="11"/>
        <end position="16"/>
    </location>
    <ligand>
        <name>ATP</name>
        <dbReference type="ChEBI" id="CHEBI:30616"/>
    </ligand>
</feature>
<dbReference type="GO" id="GO:0004140">
    <property type="term" value="F:dephospho-CoA kinase activity"/>
    <property type="evidence" value="ECO:0007669"/>
    <property type="project" value="UniProtKB-UniRule"/>
</dbReference>
<dbReference type="EC" id="2.7.1.24" evidence="5 6"/>
<keyword evidence="5" id="KW-0963">Cytoplasm</keyword>
<dbReference type="UniPathway" id="UPA00241">
    <property type="reaction ID" value="UER00356"/>
</dbReference>
<keyword evidence="3 5" id="KW-0067">ATP-binding</keyword>
<organism evidence="7 8">
    <name type="scientific">Rasiella rasia</name>
    <dbReference type="NCBI Taxonomy" id="2744027"/>
    <lineage>
        <taxon>Bacteria</taxon>
        <taxon>Pseudomonadati</taxon>
        <taxon>Bacteroidota</taxon>
        <taxon>Flavobacteriia</taxon>
        <taxon>Flavobacteriales</taxon>
        <taxon>Flavobacteriaceae</taxon>
        <taxon>Rasiella</taxon>
    </lineage>
</organism>
<sequence>MKIVGLTGGIGSGKTTVAKMFQELGVPVYIADIEAKKLTNSSKIIHRKLTQLLGKEAYTDGVLNRVFVAKLVFNDATLLKAVNEIIHPKVAQHFKRWVKKQHGPYCVKEAAILFENGSYVDCDLTILVTAPVEERIRRVQQRDYNTREAIVARMNNQWSDEKKIKLADVVIHNLDLASTKIQIKNLHAKLSEAP</sequence>
<protein>
    <recommendedName>
        <fullName evidence="5 6">Dephospho-CoA kinase</fullName>
        <ecNumber evidence="5 6">2.7.1.24</ecNumber>
    </recommendedName>
    <alternativeName>
        <fullName evidence="5">Dephosphocoenzyme A kinase</fullName>
    </alternativeName>
</protein>
<evidence type="ECO:0000313" key="8">
    <source>
        <dbReference type="Proteomes" id="UP000505306"/>
    </source>
</evidence>
<keyword evidence="4 5" id="KW-0173">Coenzyme A biosynthesis</keyword>
<dbReference type="KEGG" id="mgel:G5B37_14500"/>
<comment type="subcellular location">
    <subcellularLocation>
        <location evidence="5">Cytoplasm</location>
    </subcellularLocation>
</comment>
<evidence type="ECO:0000256" key="2">
    <source>
        <dbReference type="ARBA" id="ARBA00022741"/>
    </source>
</evidence>
<dbReference type="Pfam" id="PF01121">
    <property type="entry name" value="CoaE"/>
    <property type="match status" value="1"/>
</dbReference>
<dbReference type="PROSITE" id="PS51219">
    <property type="entry name" value="DPCK"/>
    <property type="match status" value="1"/>
</dbReference>